<evidence type="ECO:0000256" key="2">
    <source>
        <dbReference type="SAM" id="Phobius"/>
    </source>
</evidence>
<proteinExistence type="predicted"/>
<reference evidence="4" key="1">
    <citation type="submission" date="2024-06" db="EMBL/GenBank/DDBJ databases">
        <authorList>
            <person name="Ryan C."/>
        </authorList>
    </citation>
    <scope>NUCLEOTIDE SEQUENCE [LARGE SCALE GENOMIC DNA]</scope>
</reference>
<dbReference type="InterPro" id="IPR032238">
    <property type="entry name" value="ATP-synth_Z"/>
</dbReference>
<dbReference type="PANTHER" id="PTHR35165:SF4">
    <property type="entry name" value="OS03G0126900 PROTEIN"/>
    <property type="match status" value="1"/>
</dbReference>
<evidence type="ECO:0000313" key="3">
    <source>
        <dbReference type="EMBL" id="CAL4937406.1"/>
    </source>
</evidence>
<protein>
    <submittedName>
        <fullName evidence="3">Uncharacterized protein</fullName>
    </submittedName>
</protein>
<evidence type="ECO:0000313" key="4">
    <source>
        <dbReference type="Proteomes" id="UP001497457"/>
    </source>
</evidence>
<keyword evidence="4" id="KW-1185">Reference proteome</keyword>
<dbReference type="AlphaFoldDB" id="A0ABC8Y6W8"/>
<keyword evidence="2" id="KW-0472">Membrane</keyword>
<organism evidence="3 4">
    <name type="scientific">Urochloa decumbens</name>
    <dbReference type="NCBI Taxonomy" id="240449"/>
    <lineage>
        <taxon>Eukaryota</taxon>
        <taxon>Viridiplantae</taxon>
        <taxon>Streptophyta</taxon>
        <taxon>Embryophyta</taxon>
        <taxon>Tracheophyta</taxon>
        <taxon>Spermatophyta</taxon>
        <taxon>Magnoliopsida</taxon>
        <taxon>Liliopsida</taxon>
        <taxon>Poales</taxon>
        <taxon>Poaceae</taxon>
        <taxon>PACMAD clade</taxon>
        <taxon>Panicoideae</taxon>
        <taxon>Panicodae</taxon>
        <taxon>Paniceae</taxon>
        <taxon>Melinidinae</taxon>
        <taxon>Urochloa</taxon>
    </lineage>
</organism>
<dbReference type="Proteomes" id="UP001497457">
    <property type="component" value="Chromosome 16b"/>
</dbReference>
<dbReference type="PANTHER" id="PTHR35165">
    <property type="entry name" value="OS08G0113900 PROTEIN"/>
    <property type="match status" value="1"/>
</dbReference>
<keyword evidence="2" id="KW-0812">Transmembrane</keyword>
<dbReference type="Pfam" id="PF16594">
    <property type="entry name" value="ATP-synt_Z"/>
    <property type="match status" value="1"/>
</dbReference>
<feature type="transmembrane region" description="Helical" evidence="2">
    <location>
        <begin position="98"/>
        <end position="120"/>
    </location>
</feature>
<feature type="region of interest" description="Disordered" evidence="1">
    <location>
        <begin position="56"/>
        <end position="80"/>
    </location>
</feature>
<accession>A0ABC8Y6W8</accession>
<sequence length="181" mass="18219">MTPPQLPALRFNSLPHSILLHIHLAPATPAVAHGTGPSTATSLASPSRTVVMAAQRDARGTGAPPKAAAGGGRRPDSGHAVAALETGGAGAEQQQGRAAWAAAAGVAGVGLAGAGVLVWWAVAFHPAHQQLWMVPVGLVLLGTPLIAWLSLFASGAGRWLGRLRAAGAERPPVPPAVVPER</sequence>
<gene>
    <name evidence="3" type="ORF">URODEC1_LOCUS30529</name>
</gene>
<dbReference type="EMBL" id="OZ075126">
    <property type="protein sequence ID" value="CAL4937406.1"/>
    <property type="molecule type" value="Genomic_DNA"/>
</dbReference>
<feature type="transmembrane region" description="Helical" evidence="2">
    <location>
        <begin position="132"/>
        <end position="154"/>
    </location>
</feature>
<name>A0ABC8Y6W8_9POAL</name>
<keyword evidence="2" id="KW-1133">Transmembrane helix</keyword>
<reference evidence="3 4" key="2">
    <citation type="submission" date="2024-10" db="EMBL/GenBank/DDBJ databases">
        <authorList>
            <person name="Ryan C."/>
        </authorList>
    </citation>
    <scope>NUCLEOTIDE SEQUENCE [LARGE SCALE GENOMIC DNA]</scope>
</reference>
<evidence type="ECO:0000256" key="1">
    <source>
        <dbReference type="SAM" id="MobiDB-lite"/>
    </source>
</evidence>